<dbReference type="Proteomes" id="UP000682733">
    <property type="component" value="Unassembled WGS sequence"/>
</dbReference>
<protein>
    <submittedName>
        <fullName evidence="1">Uncharacterized protein</fullName>
    </submittedName>
</protein>
<sequence>MNLNSIAFQNYRQNYYDMVDKWKADMISRVNSLHMVRRNELDILCIQSQMEFETFKIKQSTILKEQILAKLQDLHKREQVNPRDVEQLKQTLNNVTHGVEQLKQVLIQVQCKTVDEDHLKIKKRAYIDHATLDDIIKLPPSVSTSPSSIRIVFKRNSSGQNISVTDCAAEAVSISRIPFQTNNKLKRLHK</sequence>
<gene>
    <name evidence="1" type="ORF">OVA965_LOCUS16416</name>
    <name evidence="2" type="ORF">TMI583_LOCUS16422</name>
</gene>
<reference evidence="1" key="1">
    <citation type="submission" date="2021-02" db="EMBL/GenBank/DDBJ databases">
        <authorList>
            <person name="Nowell W R."/>
        </authorList>
    </citation>
    <scope>NUCLEOTIDE SEQUENCE</scope>
</reference>
<dbReference type="EMBL" id="CAJNOK010007620">
    <property type="protein sequence ID" value="CAF1039663.1"/>
    <property type="molecule type" value="Genomic_DNA"/>
</dbReference>
<dbReference type="AlphaFoldDB" id="A0A8S2DUW7"/>
<evidence type="ECO:0000313" key="1">
    <source>
        <dbReference type="EMBL" id="CAF1039663.1"/>
    </source>
</evidence>
<organism evidence="1 3">
    <name type="scientific">Didymodactylos carnosus</name>
    <dbReference type="NCBI Taxonomy" id="1234261"/>
    <lineage>
        <taxon>Eukaryota</taxon>
        <taxon>Metazoa</taxon>
        <taxon>Spiralia</taxon>
        <taxon>Gnathifera</taxon>
        <taxon>Rotifera</taxon>
        <taxon>Eurotatoria</taxon>
        <taxon>Bdelloidea</taxon>
        <taxon>Philodinida</taxon>
        <taxon>Philodinidae</taxon>
        <taxon>Didymodactylos</taxon>
    </lineage>
</organism>
<dbReference type="EMBL" id="CAJOBA010007630">
    <property type="protein sequence ID" value="CAF3807780.1"/>
    <property type="molecule type" value="Genomic_DNA"/>
</dbReference>
<evidence type="ECO:0000313" key="3">
    <source>
        <dbReference type="Proteomes" id="UP000677228"/>
    </source>
</evidence>
<dbReference type="Proteomes" id="UP000677228">
    <property type="component" value="Unassembled WGS sequence"/>
</dbReference>
<name>A0A8S2DUW7_9BILA</name>
<accession>A0A8S2DUW7</accession>
<evidence type="ECO:0000313" key="2">
    <source>
        <dbReference type="EMBL" id="CAF3807780.1"/>
    </source>
</evidence>
<proteinExistence type="predicted"/>
<comment type="caution">
    <text evidence="1">The sequence shown here is derived from an EMBL/GenBank/DDBJ whole genome shotgun (WGS) entry which is preliminary data.</text>
</comment>